<organism evidence="2 3">
    <name type="scientific">Paraburkholderia phenazinium</name>
    <dbReference type="NCBI Taxonomy" id="60549"/>
    <lineage>
        <taxon>Bacteria</taxon>
        <taxon>Pseudomonadati</taxon>
        <taxon>Pseudomonadota</taxon>
        <taxon>Betaproteobacteria</taxon>
        <taxon>Burkholderiales</taxon>
        <taxon>Burkholderiaceae</taxon>
        <taxon>Paraburkholderia</taxon>
    </lineage>
</organism>
<protein>
    <submittedName>
        <fullName evidence="2">Uncharacterized protein</fullName>
    </submittedName>
</protein>
<evidence type="ECO:0000313" key="3">
    <source>
        <dbReference type="Proteomes" id="UP000199706"/>
    </source>
</evidence>
<keyword evidence="1" id="KW-0812">Transmembrane</keyword>
<proteinExistence type="predicted"/>
<reference evidence="2 3" key="1">
    <citation type="submission" date="2016-10" db="EMBL/GenBank/DDBJ databases">
        <authorList>
            <person name="de Groot N.N."/>
        </authorList>
    </citation>
    <scope>NUCLEOTIDE SEQUENCE [LARGE SCALE GENOMIC DNA]</scope>
    <source>
        <strain evidence="2 3">LMG 2247</strain>
    </source>
</reference>
<dbReference type="AlphaFoldDB" id="A0A1G8IYW0"/>
<dbReference type="OrthoDB" id="9005031at2"/>
<accession>A0A1G8IYW0</accession>
<evidence type="ECO:0000313" key="2">
    <source>
        <dbReference type="EMBL" id="SDI24046.1"/>
    </source>
</evidence>
<dbReference type="RefSeq" id="WP_090691390.1">
    <property type="nucleotide sequence ID" value="NZ_CADERL010000008.1"/>
</dbReference>
<sequence>MSFRWNLQFPSEQAAYEPLPVWFYLLLYLLVEGVALAMVVPGLPKYGAVPWDRVVRYAVAVPFFCWLAMSCIVYWFSYDIPATLAAYHNSARWHQISGWQRQSRSGMAVLDSVILTPEPDLAERMLALEGTPPENPGKVMALGSIAAADDGSRLARLLDALLAPMAARLAQVAKGGSFEIVMQCDHEVLSSEVLAAWGRLALPGKPVVRWLDNRRDVGFADKWFEDESRPNGWYGHDRTPKYRLLLTWHLNKVGPDAVHKDSEAAVALLLGSPALMYEKPELKRQAWLLRQITGDADQADRLLALLLNAEQVPSERIRHFWHSGLKGLAQHATLGAVRESGLKVEAHALDPAIGPQAPAARWLIQALAAKMAHFGQGTQLIAVPHEQGIALNLVAKEPAPVNVPWKEEYGYKLVLGPEFAALVSLWTVGMLLSPDTGWSSTDTLVTCLTVFFMLVFFIIRHPGLVSRMAESTLEFVASVIGF</sequence>
<gene>
    <name evidence="2" type="ORF">SAMN05216466_11968</name>
</gene>
<feature type="transmembrane region" description="Helical" evidence="1">
    <location>
        <begin position="21"/>
        <end position="43"/>
    </location>
</feature>
<feature type="transmembrane region" description="Helical" evidence="1">
    <location>
        <begin position="438"/>
        <end position="459"/>
    </location>
</feature>
<dbReference type="EMBL" id="FNCJ01000019">
    <property type="protein sequence ID" value="SDI24046.1"/>
    <property type="molecule type" value="Genomic_DNA"/>
</dbReference>
<keyword evidence="1" id="KW-1133">Transmembrane helix</keyword>
<keyword evidence="1" id="KW-0472">Membrane</keyword>
<name>A0A1G8IYW0_9BURK</name>
<evidence type="ECO:0000256" key="1">
    <source>
        <dbReference type="SAM" id="Phobius"/>
    </source>
</evidence>
<dbReference type="Proteomes" id="UP000199706">
    <property type="component" value="Unassembled WGS sequence"/>
</dbReference>
<feature type="transmembrane region" description="Helical" evidence="1">
    <location>
        <begin position="55"/>
        <end position="76"/>
    </location>
</feature>